<organism evidence="1 2">
    <name type="scientific">Cricetulus griseus</name>
    <name type="common">Chinese hamster</name>
    <name type="synonym">Cricetulus barabensis griseus</name>
    <dbReference type="NCBI Taxonomy" id="10029"/>
    <lineage>
        <taxon>Eukaryota</taxon>
        <taxon>Metazoa</taxon>
        <taxon>Chordata</taxon>
        <taxon>Craniata</taxon>
        <taxon>Vertebrata</taxon>
        <taxon>Euteleostomi</taxon>
        <taxon>Mammalia</taxon>
        <taxon>Eutheria</taxon>
        <taxon>Euarchontoglires</taxon>
        <taxon>Glires</taxon>
        <taxon>Rodentia</taxon>
        <taxon>Myomorpha</taxon>
        <taxon>Muroidea</taxon>
        <taxon>Cricetidae</taxon>
        <taxon>Cricetinae</taxon>
        <taxon>Cricetulus</taxon>
    </lineage>
</organism>
<evidence type="ECO:0000313" key="1">
    <source>
        <dbReference type="EMBL" id="EGW09500.1"/>
    </source>
</evidence>
<name>G3HIB6_CRIGR</name>
<dbReference type="EMBL" id="JH000402">
    <property type="protein sequence ID" value="EGW09500.1"/>
    <property type="molecule type" value="Genomic_DNA"/>
</dbReference>
<reference evidence="2" key="1">
    <citation type="journal article" date="2011" name="Nat. Biotechnol.">
        <title>The genomic sequence of the Chinese hamster ovary (CHO)-K1 cell line.</title>
        <authorList>
            <person name="Xu X."/>
            <person name="Nagarajan H."/>
            <person name="Lewis N.E."/>
            <person name="Pan S."/>
            <person name="Cai Z."/>
            <person name="Liu X."/>
            <person name="Chen W."/>
            <person name="Xie M."/>
            <person name="Wang W."/>
            <person name="Hammond S."/>
            <person name="Andersen M.R."/>
            <person name="Neff N."/>
            <person name="Passarelli B."/>
            <person name="Koh W."/>
            <person name="Fan H.C."/>
            <person name="Wang J."/>
            <person name="Gui Y."/>
            <person name="Lee K.H."/>
            <person name="Betenbaugh M.J."/>
            <person name="Quake S.R."/>
            <person name="Famili I."/>
            <person name="Palsson B.O."/>
            <person name="Wang J."/>
        </authorList>
    </citation>
    <scope>NUCLEOTIDE SEQUENCE [LARGE SCALE GENOMIC DNA]</scope>
    <source>
        <strain evidence="2">CHO K1 cell line</strain>
    </source>
</reference>
<protein>
    <submittedName>
        <fullName evidence="1">Uncharacterized protein</fullName>
    </submittedName>
</protein>
<dbReference type="InParanoid" id="G3HIB6"/>
<accession>G3HIB6</accession>
<sequence length="69" mass="7331">MATSSGFAETCTGAAKAALGASNSCHLHWSSPCGLGLENKTKLANLCRAFLPAWSFLLHPFTYNIQKTS</sequence>
<dbReference type="AlphaFoldDB" id="G3HIB6"/>
<evidence type="ECO:0000313" key="2">
    <source>
        <dbReference type="Proteomes" id="UP000001075"/>
    </source>
</evidence>
<dbReference type="Proteomes" id="UP000001075">
    <property type="component" value="Unassembled WGS sequence"/>
</dbReference>
<gene>
    <name evidence="1" type="ORF">I79_010421</name>
</gene>
<proteinExistence type="predicted"/>